<dbReference type="EMBL" id="CM044701">
    <property type="protein sequence ID" value="KAI5684020.1"/>
    <property type="molecule type" value="Genomic_DNA"/>
</dbReference>
<reference evidence="2" key="1">
    <citation type="journal article" date="2023" name="Nat. Plants">
        <title>Single-cell RNA sequencing provides a high-resolution roadmap for understanding the multicellular compartmentation of specialized metabolism.</title>
        <authorList>
            <person name="Sun S."/>
            <person name="Shen X."/>
            <person name="Li Y."/>
            <person name="Li Y."/>
            <person name="Wang S."/>
            <person name="Li R."/>
            <person name="Zhang H."/>
            <person name="Shen G."/>
            <person name="Guo B."/>
            <person name="Wei J."/>
            <person name="Xu J."/>
            <person name="St-Pierre B."/>
            <person name="Chen S."/>
            <person name="Sun C."/>
        </authorList>
    </citation>
    <scope>NUCLEOTIDE SEQUENCE [LARGE SCALE GENOMIC DNA]</scope>
</reference>
<evidence type="ECO:0000313" key="1">
    <source>
        <dbReference type="EMBL" id="KAI5684020.1"/>
    </source>
</evidence>
<comment type="caution">
    <text evidence="1">The sequence shown here is derived from an EMBL/GenBank/DDBJ whole genome shotgun (WGS) entry which is preliminary data.</text>
</comment>
<accession>A0ACC0CGE9</accession>
<evidence type="ECO:0000313" key="2">
    <source>
        <dbReference type="Proteomes" id="UP001060085"/>
    </source>
</evidence>
<gene>
    <name evidence="1" type="ORF">M9H77_05248</name>
</gene>
<keyword evidence="2" id="KW-1185">Reference proteome</keyword>
<organism evidence="1 2">
    <name type="scientific">Catharanthus roseus</name>
    <name type="common">Madagascar periwinkle</name>
    <name type="synonym">Vinca rosea</name>
    <dbReference type="NCBI Taxonomy" id="4058"/>
    <lineage>
        <taxon>Eukaryota</taxon>
        <taxon>Viridiplantae</taxon>
        <taxon>Streptophyta</taxon>
        <taxon>Embryophyta</taxon>
        <taxon>Tracheophyta</taxon>
        <taxon>Spermatophyta</taxon>
        <taxon>Magnoliopsida</taxon>
        <taxon>eudicotyledons</taxon>
        <taxon>Gunneridae</taxon>
        <taxon>Pentapetalae</taxon>
        <taxon>asterids</taxon>
        <taxon>lamiids</taxon>
        <taxon>Gentianales</taxon>
        <taxon>Apocynaceae</taxon>
        <taxon>Rauvolfioideae</taxon>
        <taxon>Vinceae</taxon>
        <taxon>Catharanthinae</taxon>
        <taxon>Catharanthus</taxon>
    </lineage>
</organism>
<sequence length="189" mass="21262">MEHLSARLNKKHARVGHNHVCSSNAAKLQTREETLTTKLGCSVPSQKAQIRLFQSPSTGEQLSGPVGAAPLVFPLIYQERWHHKKFLEDTAEVYTTEVKTQLLPSSVGVAHGAKVFAGRLIPPPLMDKVGPLKLLALLTRFESRKTTITVMKSLPKLSRRRLNHPLKSRQKLYQCHTTERNSVPLRNFE</sequence>
<dbReference type="Proteomes" id="UP001060085">
    <property type="component" value="Linkage Group LG01"/>
</dbReference>
<protein>
    <submittedName>
        <fullName evidence="1">Uncharacterized protein</fullName>
    </submittedName>
</protein>
<proteinExistence type="predicted"/>
<name>A0ACC0CGE9_CATRO</name>